<dbReference type="STRING" id="1073423.SAMN04488700_1000"/>
<dbReference type="EMBL" id="FXBJ01000002">
    <property type="protein sequence ID" value="SMH28888.1"/>
    <property type="molecule type" value="Genomic_DNA"/>
</dbReference>
<dbReference type="RefSeq" id="WP_085559198.1">
    <property type="nucleotide sequence ID" value="NZ_FOAH01000043.1"/>
</dbReference>
<name>A0A1X7MVQ0_9LACT</name>
<dbReference type="AlphaFoldDB" id="A0A1X7MVQ0"/>
<protein>
    <recommendedName>
        <fullName evidence="3">DUF4256 domain-containing protein</fullName>
    </recommendedName>
</protein>
<keyword evidence="2" id="KW-1185">Reference proteome</keyword>
<dbReference type="InterPro" id="IPR025352">
    <property type="entry name" value="DUF4256"/>
</dbReference>
<gene>
    <name evidence="1" type="ORF">SAMN04488700_1000</name>
</gene>
<proteinExistence type="predicted"/>
<organism evidence="1 2">
    <name type="scientific">Carnobacterium iners</name>
    <dbReference type="NCBI Taxonomy" id="1073423"/>
    <lineage>
        <taxon>Bacteria</taxon>
        <taxon>Bacillati</taxon>
        <taxon>Bacillota</taxon>
        <taxon>Bacilli</taxon>
        <taxon>Lactobacillales</taxon>
        <taxon>Carnobacteriaceae</taxon>
        <taxon>Carnobacterium</taxon>
    </lineage>
</organism>
<dbReference type="Pfam" id="PF14066">
    <property type="entry name" value="DUF4256"/>
    <property type="match status" value="1"/>
</dbReference>
<dbReference type="Proteomes" id="UP000193435">
    <property type="component" value="Unassembled WGS sequence"/>
</dbReference>
<evidence type="ECO:0008006" key="3">
    <source>
        <dbReference type="Google" id="ProtNLM"/>
    </source>
</evidence>
<sequence length="189" mass="21859">MTKNEEKEVTIKRREELITILKKRFDENNSRHSDLKWEKIEKRLTKSGKKLWSLSQMEETGGEPDVIGYNEKEDVYIFCDCSQESPKGRRSVCYDLEGLDSRKNNQPEKNAVGMAAEMGIELLSVEQYQTLQDMSDFDTKTSSWVKTPIAIRKLGGALFCDYRFGQVFLYHNGAESYYTGRGFRGVLRV</sequence>
<evidence type="ECO:0000313" key="1">
    <source>
        <dbReference type="EMBL" id="SMH28888.1"/>
    </source>
</evidence>
<dbReference type="OrthoDB" id="8442276at2"/>
<reference evidence="1 2" key="1">
    <citation type="submission" date="2017-04" db="EMBL/GenBank/DDBJ databases">
        <authorList>
            <person name="Afonso C.L."/>
            <person name="Miller P.J."/>
            <person name="Scott M.A."/>
            <person name="Spackman E."/>
            <person name="Goraichik I."/>
            <person name="Dimitrov K.M."/>
            <person name="Suarez D.L."/>
            <person name="Swayne D.E."/>
        </authorList>
    </citation>
    <scope>NUCLEOTIDE SEQUENCE [LARGE SCALE GENOMIC DNA]</scope>
    <source>
        <strain evidence="1 2">LMG26642</strain>
    </source>
</reference>
<accession>A0A1X7MVQ0</accession>
<evidence type="ECO:0000313" key="2">
    <source>
        <dbReference type="Proteomes" id="UP000193435"/>
    </source>
</evidence>